<feature type="region of interest" description="Disordered" evidence="1">
    <location>
        <begin position="62"/>
        <end position="86"/>
    </location>
</feature>
<name>A0A0C2DXD5_9BACT</name>
<comment type="caution">
    <text evidence="2">The sequence shown here is derived from an EMBL/GenBank/DDBJ whole genome shotgun (WGS) entry which is preliminary data.</text>
</comment>
<organism evidence="2 3">
    <name type="scientific">Geoalkalibacter ferrihydriticus DSM 17813</name>
    <dbReference type="NCBI Taxonomy" id="1121915"/>
    <lineage>
        <taxon>Bacteria</taxon>
        <taxon>Pseudomonadati</taxon>
        <taxon>Thermodesulfobacteriota</taxon>
        <taxon>Desulfuromonadia</taxon>
        <taxon>Desulfuromonadales</taxon>
        <taxon>Geoalkalibacteraceae</taxon>
        <taxon>Geoalkalibacter</taxon>
    </lineage>
</organism>
<evidence type="ECO:0000313" key="3">
    <source>
        <dbReference type="Proteomes" id="UP000035068"/>
    </source>
</evidence>
<dbReference type="AlphaFoldDB" id="A0A0C2DXD5"/>
<reference evidence="2 3" key="1">
    <citation type="submission" date="2014-12" db="EMBL/GenBank/DDBJ databases">
        <title>Genomes of Geoalkalibacter ferrihydriticus and Geoalkalibacter subterraneus, two haloalkaliphilic metal-reducing members of the Geobacteraceae.</title>
        <authorList>
            <person name="Badalamenti J.P."/>
            <person name="Torres C.I."/>
            <person name="Krajmalnik-Brown R."/>
            <person name="Bond D.R."/>
        </authorList>
    </citation>
    <scope>NUCLEOTIDE SEQUENCE [LARGE SCALE GENOMIC DNA]</scope>
    <source>
        <strain evidence="2 3">DSM 17813</strain>
    </source>
</reference>
<evidence type="ECO:0000313" key="2">
    <source>
        <dbReference type="EMBL" id="KIH78104.1"/>
    </source>
</evidence>
<dbReference type="EMBL" id="JWJD01000001">
    <property type="protein sequence ID" value="KIH78104.1"/>
    <property type="molecule type" value="Genomic_DNA"/>
</dbReference>
<gene>
    <name evidence="2" type="ORF">GFER_05870</name>
</gene>
<keyword evidence="3" id="KW-1185">Reference proteome</keyword>
<evidence type="ECO:0000256" key="1">
    <source>
        <dbReference type="SAM" id="MobiDB-lite"/>
    </source>
</evidence>
<proteinExistence type="predicted"/>
<dbReference type="Proteomes" id="UP000035068">
    <property type="component" value="Unassembled WGS sequence"/>
</dbReference>
<accession>A0A0C2DXD5</accession>
<sequence length="103" mass="10688">MHCDSKDHSKHMCAFKSQGLDDCIKALSDKPTIHCNHCGAPANSSKNVCAAHLGETAPSVEGGHGVVGLDEIGKPHAGGKKPADSKADIEMKEVAEDGFCGGY</sequence>
<protein>
    <submittedName>
        <fullName evidence="2">Uncharacterized protein</fullName>
    </submittedName>
</protein>